<organism evidence="3 4">
    <name type="scientific">Roseicyclus marinus</name>
    <dbReference type="NCBI Taxonomy" id="2161673"/>
    <lineage>
        <taxon>Bacteria</taxon>
        <taxon>Pseudomonadati</taxon>
        <taxon>Pseudomonadota</taxon>
        <taxon>Alphaproteobacteria</taxon>
        <taxon>Rhodobacterales</taxon>
        <taxon>Roseobacteraceae</taxon>
        <taxon>Roseicyclus</taxon>
    </lineage>
</organism>
<feature type="signal peptide" evidence="2">
    <location>
        <begin position="1"/>
        <end position="22"/>
    </location>
</feature>
<keyword evidence="4" id="KW-1185">Reference proteome</keyword>
<dbReference type="Pfam" id="PF09608">
    <property type="entry name" value="Alph_Pro_TM"/>
    <property type="match status" value="1"/>
</dbReference>
<dbReference type="RefSeq" id="WP_338274059.1">
    <property type="nucleotide sequence ID" value="NZ_AP027266.1"/>
</dbReference>
<protein>
    <submittedName>
        <fullName evidence="3">Membrane protein</fullName>
    </submittedName>
</protein>
<keyword evidence="1" id="KW-0812">Transmembrane</keyword>
<proteinExistence type="predicted"/>
<keyword evidence="2" id="KW-0732">Signal</keyword>
<dbReference type="KEGG" id="rmai:MACH21_04790"/>
<dbReference type="AlphaFoldDB" id="A0AA48H2W9"/>
<sequence>MTAGRLFAMLIALVLAAGPLRAESVVAGLSQEAISITTDFDGSEILIYGAVRRDAPPPGTGPMQVVITVEGPDRSVTVRRKDRRFGIWINTDASEIDAAPTFYAVQSSAPMAEALSHTEDLRHRVTIPMAIRAVGTGLLDQDRFTEALIRLNLEDDAYQLNEGAVRFREEVLFDTSVRLPANLTEGDYRARIFLTRGGEVVDVYEQTIPVRKVGLERLIYRLAHENPLIYGILSLLIAVGAGWMASAAFRYMRG</sequence>
<name>A0AA48H2W9_9RHOB</name>
<dbReference type="InterPro" id="IPR019088">
    <property type="entry name" value="CHP02186-rel_TM"/>
</dbReference>
<keyword evidence="1" id="KW-0472">Membrane</keyword>
<gene>
    <name evidence="3" type="ORF">MACH21_04790</name>
</gene>
<reference evidence="3 4" key="1">
    <citation type="submission" date="2023-01" db="EMBL/GenBank/DDBJ databases">
        <title>Complete genome sequence of Roseicyclus marinus strain Dej080120_10.</title>
        <authorList>
            <person name="Ueki S."/>
            <person name="Maruyama F."/>
        </authorList>
    </citation>
    <scope>NUCLEOTIDE SEQUENCE [LARGE SCALE GENOMIC DNA]</scope>
    <source>
        <strain evidence="3 4">Dej080120_10</strain>
    </source>
</reference>
<feature type="transmembrane region" description="Helical" evidence="1">
    <location>
        <begin position="228"/>
        <end position="249"/>
    </location>
</feature>
<feature type="chain" id="PRO_5046450119" evidence="2">
    <location>
        <begin position="23"/>
        <end position="254"/>
    </location>
</feature>
<dbReference type="Proteomes" id="UP001337723">
    <property type="component" value="Chromosome"/>
</dbReference>
<accession>A0AA48H2W9</accession>
<evidence type="ECO:0000256" key="2">
    <source>
        <dbReference type="SAM" id="SignalP"/>
    </source>
</evidence>
<evidence type="ECO:0000256" key="1">
    <source>
        <dbReference type="SAM" id="Phobius"/>
    </source>
</evidence>
<evidence type="ECO:0000313" key="4">
    <source>
        <dbReference type="Proteomes" id="UP001337723"/>
    </source>
</evidence>
<keyword evidence="1" id="KW-1133">Transmembrane helix</keyword>
<evidence type="ECO:0000313" key="3">
    <source>
        <dbReference type="EMBL" id="BDW84302.1"/>
    </source>
</evidence>
<dbReference type="EMBL" id="AP027266">
    <property type="protein sequence ID" value="BDW84302.1"/>
    <property type="molecule type" value="Genomic_DNA"/>
</dbReference>